<organism evidence="2 3">
    <name type="scientific">Actinomyces radicidentis</name>
    <dbReference type="NCBI Taxonomy" id="111015"/>
    <lineage>
        <taxon>Bacteria</taxon>
        <taxon>Bacillati</taxon>
        <taxon>Actinomycetota</taxon>
        <taxon>Actinomycetes</taxon>
        <taxon>Actinomycetales</taxon>
        <taxon>Actinomycetaceae</taxon>
        <taxon>Actinomyces</taxon>
    </lineage>
</organism>
<keyword evidence="2" id="KW-0808">Transferase</keyword>
<proteinExistence type="predicted"/>
<gene>
    <name evidence="2" type="ORF">AXF14_01095</name>
</gene>
<dbReference type="EMBL" id="CP014228">
    <property type="protein sequence ID" value="AMD86450.1"/>
    <property type="molecule type" value="Genomic_DNA"/>
</dbReference>
<dbReference type="GO" id="GO:0016301">
    <property type="term" value="F:kinase activity"/>
    <property type="evidence" value="ECO:0007669"/>
    <property type="project" value="UniProtKB-KW"/>
</dbReference>
<dbReference type="InterPro" id="IPR013655">
    <property type="entry name" value="PAS_fold_3"/>
</dbReference>
<sequence length="460" mass="49023">MAPTAPKPAPSGAVHEVGVDELFFSTTDARGVIERSNDVFVRLSHYGREQLGGAPHNIIRHPEMPGGAFRAMWDTLEAGFPFAAYVRNLAANGSEYDVLATVTPLPGGGYLSVRTRPVVEELYATATAVYADARALEDERLAAGVNRRDAALDGAGRILELLAGEGLEDYESFQNTVLPAEVSRREELSAGFPARPGATGPLADRLAAVTAVSRALEARMAQQDELSGLAHDLRRASRRLARAVEDPALTAGAVAALDRTDARGAPLSQLLDLWLQMQPIVRTNVERLQGALAELERNVGRTRFRVALARLHTTMTATFLVEILDDGAGASPQEAREALEDVDLLTGALDDGVVRLGEQAREHARIAALTATTIQETRRVLEIPRQLLALWTAGGGSGAPGLPEPAVALSRAAERAVSSTDELLEHLTALAEQCRSVDVASDEAGLRESLLELRGKPAAA</sequence>
<dbReference type="Gene3D" id="3.30.450.20">
    <property type="entry name" value="PAS domain"/>
    <property type="match status" value="1"/>
</dbReference>
<name>A0A109W222_ACTRD</name>
<reference evidence="3" key="1">
    <citation type="submission" date="2016-02" db="EMBL/GenBank/DDBJ databases">
        <authorList>
            <person name="Holder M.E."/>
            <person name="Ajami N.J."/>
            <person name="Petrosino J.F."/>
        </authorList>
    </citation>
    <scope>NUCLEOTIDE SEQUENCE [LARGE SCALE GENOMIC DNA]</scope>
    <source>
        <strain evidence="3">CCUG 36733</strain>
    </source>
</reference>
<dbReference type="STRING" id="111015.AXF14_01095"/>
<dbReference type="InterPro" id="IPR035965">
    <property type="entry name" value="PAS-like_dom_sf"/>
</dbReference>
<dbReference type="Pfam" id="PF08447">
    <property type="entry name" value="PAS_3"/>
    <property type="match status" value="1"/>
</dbReference>
<dbReference type="OrthoDB" id="266313at2"/>
<keyword evidence="3" id="KW-1185">Reference proteome</keyword>
<dbReference type="KEGG" id="ard:AXF14_01095"/>
<accession>A0A109W222</accession>
<dbReference type="AlphaFoldDB" id="A0A109W222"/>
<evidence type="ECO:0000313" key="3">
    <source>
        <dbReference type="Proteomes" id="UP000065220"/>
    </source>
</evidence>
<dbReference type="RefSeq" id="WP_067939292.1">
    <property type="nucleotide sequence ID" value="NZ_CP014228.1"/>
</dbReference>
<dbReference type="CDD" id="cd00130">
    <property type="entry name" value="PAS"/>
    <property type="match status" value="1"/>
</dbReference>
<dbReference type="SUPFAM" id="SSF55785">
    <property type="entry name" value="PYP-like sensor domain (PAS domain)"/>
    <property type="match status" value="1"/>
</dbReference>
<evidence type="ECO:0000313" key="2">
    <source>
        <dbReference type="EMBL" id="AMD86450.1"/>
    </source>
</evidence>
<keyword evidence="2" id="KW-0418">Kinase</keyword>
<evidence type="ECO:0000259" key="1">
    <source>
        <dbReference type="Pfam" id="PF08447"/>
    </source>
</evidence>
<protein>
    <submittedName>
        <fullName evidence="2">Histidine kinase</fullName>
    </submittedName>
</protein>
<dbReference type="Proteomes" id="UP000065220">
    <property type="component" value="Chromosome"/>
</dbReference>
<feature type="domain" description="PAS fold-3" evidence="1">
    <location>
        <begin position="37"/>
        <end position="105"/>
    </location>
</feature>
<dbReference type="InterPro" id="IPR000014">
    <property type="entry name" value="PAS"/>
</dbReference>